<gene>
    <name evidence="1" type="ORF">MKW98_016992</name>
</gene>
<keyword evidence="2" id="KW-1185">Reference proteome</keyword>
<reference evidence="1" key="1">
    <citation type="submission" date="2022-04" db="EMBL/GenBank/DDBJ databases">
        <title>A functionally conserved STORR gene fusion in Papaver species that diverged 16.8 million years ago.</title>
        <authorList>
            <person name="Catania T."/>
        </authorList>
    </citation>
    <scope>NUCLEOTIDE SEQUENCE</scope>
    <source>
        <strain evidence="1">S-188037</strain>
    </source>
</reference>
<dbReference type="EMBL" id="JAJJMB010000948">
    <property type="protein sequence ID" value="KAI3960268.1"/>
    <property type="molecule type" value="Genomic_DNA"/>
</dbReference>
<organism evidence="1 2">
    <name type="scientific">Papaver atlanticum</name>
    <dbReference type="NCBI Taxonomy" id="357466"/>
    <lineage>
        <taxon>Eukaryota</taxon>
        <taxon>Viridiplantae</taxon>
        <taxon>Streptophyta</taxon>
        <taxon>Embryophyta</taxon>
        <taxon>Tracheophyta</taxon>
        <taxon>Spermatophyta</taxon>
        <taxon>Magnoliopsida</taxon>
        <taxon>Ranunculales</taxon>
        <taxon>Papaveraceae</taxon>
        <taxon>Papaveroideae</taxon>
        <taxon>Papaver</taxon>
    </lineage>
</organism>
<protein>
    <submittedName>
        <fullName evidence="1">Uncharacterized protein</fullName>
    </submittedName>
</protein>
<evidence type="ECO:0000313" key="1">
    <source>
        <dbReference type="EMBL" id="KAI3960268.1"/>
    </source>
</evidence>
<sequence length="134" mass="15428">MASKKIHLFRQSAGNPGKYYINPSEKLMSMASEWRVVEHEDGIEMIFNRAAFKGIVIFGTYYNNQAIGDSENMDDDYRVYGYIMNTDFLDVKKIKCEVQDVVTETYIPKIKGDEITKKKNKSKKKKKVVGVQAE</sequence>
<evidence type="ECO:0000313" key="2">
    <source>
        <dbReference type="Proteomes" id="UP001202328"/>
    </source>
</evidence>
<dbReference type="Proteomes" id="UP001202328">
    <property type="component" value="Unassembled WGS sequence"/>
</dbReference>
<proteinExistence type="predicted"/>
<dbReference type="AlphaFoldDB" id="A0AAD4TH50"/>
<name>A0AAD4TH50_9MAGN</name>
<accession>A0AAD4TH50</accession>
<comment type="caution">
    <text evidence="1">The sequence shown here is derived from an EMBL/GenBank/DDBJ whole genome shotgun (WGS) entry which is preliminary data.</text>
</comment>